<evidence type="ECO:0000256" key="4">
    <source>
        <dbReference type="HAMAP-Rule" id="MF_01854"/>
    </source>
</evidence>
<organism evidence="5 6">
    <name type="scientific">Companilactobacillus zhachilii</name>
    <dbReference type="NCBI Taxonomy" id="2304606"/>
    <lineage>
        <taxon>Bacteria</taxon>
        <taxon>Bacillati</taxon>
        <taxon>Bacillota</taxon>
        <taxon>Bacilli</taxon>
        <taxon>Lactobacillales</taxon>
        <taxon>Lactobacillaceae</taxon>
        <taxon>Companilactobacillus</taxon>
    </lineage>
</organism>
<comment type="pathway">
    <text evidence="4">Carbohydrate biosynthesis; gluconeogenesis.</text>
</comment>
<keyword evidence="3 4" id="KW-0119">Carbohydrate metabolism</keyword>
<gene>
    <name evidence="4" type="primary">fbp</name>
    <name evidence="5" type="ORF">D1B17_01150</name>
</gene>
<dbReference type="InterPro" id="IPR029052">
    <property type="entry name" value="Metallo-depent_PP-like"/>
</dbReference>
<evidence type="ECO:0000256" key="3">
    <source>
        <dbReference type="ARBA" id="ARBA00023277"/>
    </source>
</evidence>
<comment type="catalytic activity">
    <reaction evidence="4">
        <text>beta-D-fructose 1,6-bisphosphate + H2O = beta-D-fructose 6-phosphate + phosphate</text>
        <dbReference type="Rhea" id="RHEA:11064"/>
        <dbReference type="ChEBI" id="CHEBI:15377"/>
        <dbReference type="ChEBI" id="CHEBI:32966"/>
        <dbReference type="ChEBI" id="CHEBI:43474"/>
        <dbReference type="ChEBI" id="CHEBI:57634"/>
        <dbReference type="EC" id="3.1.3.11"/>
    </reaction>
</comment>
<evidence type="ECO:0000256" key="1">
    <source>
        <dbReference type="ARBA" id="ARBA00022801"/>
    </source>
</evidence>
<proteinExistence type="inferred from homology"/>
<keyword evidence="1 4" id="KW-0378">Hydrolase</keyword>
<sequence>MDNEIVTKNDIKTKIVNLSAILNLPKGTEAFISDIHGNDDKYLNIIRSGAGNVSRKVEEVFNGRLTKLNQRKLVCLIYYPEEVLAQTSEQLTDQDEAKQWYMDTINCVVEVVRYVSSKYPRHIIEKALDNDLFEITKKLVFGDLNAQDKQQYYREMIKTVVNLKMSDEFIISICHAIQKLAIERIHIIGDVYDRGQHPEAIIKHLNESWQNFDFEWGNHDILWMGSLAGSKLCMLNLIRICARYNNLKLLENVYNIDLTSMIKFATHAYVPIPNFEAKVNFAGMTDEEKNIDNCVQQAAAIMQFKLEGQAIKRRPEFDMNDRLLLDKINLDKKSITIGKKTYQIKHGCFQTINPASPYQITHSEQTVIIDLINQFTHSTQLNEHMWFMLDHGSMYLKHNGNLLFHGCVPVDEQGDLLSLHIDGQSYSGRELCDYSEYILKDGLRHPTTGDCFNSDFIWYLWEGKNSPLFGKDKMATFERYFIDEPELQKEHSNPFFKLCNEEWFADNLMKEFGLNSRGHIINGHTPEKTDEPVKANKKIVVVNGLSEIDNKDRNIGGYALLFDSYGMRLETLKAFRSRKDSIEEMSDVVLDKQIVEHSAERKTIKDTDYGKKIKKQIELLMSELS</sequence>
<keyword evidence="2 4" id="KW-0464">Manganese</keyword>
<dbReference type="KEGG" id="lzh:D1B17_01150"/>
<dbReference type="EMBL" id="CP031933">
    <property type="protein sequence ID" value="AYE37339.1"/>
    <property type="molecule type" value="Genomic_DNA"/>
</dbReference>
<dbReference type="GO" id="GO:0042132">
    <property type="term" value="F:fructose 1,6-bisphosphate 1-phosphatase activity"/>
    <property type="evidence" value="ECO:0007669"/>
    <property type="project" value="UniProtKB-UniRule"/>
</dbReference>
<evidence type="ECO:0000313" key="5">
    <source>
        <dbReference type="EMBL" id="AYE37339.1"/>
    </source>
</evidence>
<dbReference type="UniPathway" id="UPA00138"/>
<dbReference type="RefSeq" id="WP_120141613.1">
    <property type="nucleotide sequence ID" value="NZ_CP031933.2"/>
</dbReference>
<dbReference type="SUPFAM" id="SSF56300">
    <property type="entry name" value="Metallo-dependent phosphatases"/>
    <property type="match status" value="1"/>
</dbReference>
<comment type="similarity">
    <text evidence="4">Belongs to the FBPase class 3 family.</text>
</comment>
<keyword evidence="6" id="KW-1185">Reference proteome</keyword>
<dbReference type="Pfam" id="PF06874">
    <property type="entry name" value="FBPase_2"/>
    <property type="match status" value="1"/>
</dbReference>
<dbReference type="HAMAP" id="MF_01854">
    <property type="entry name" value="FBPase_class3"/>
    <property type="match status" value="1"/>
</dbReference>
<dbReference type="GO" id="GO:0006094">
    <property type="term" value="P:gluconeogenesis"/>
    <property type="evidence" value="ECO:0007669"/>
    <property type="project" value="UniProtKB-UniRule"/>
</dbReference>
<dbReference type="AlphaFoldDB" id="A0A386PRB0"/>
<dbReference type="EC" id="3.1.3.11" evidence="4"/>
<reference evidence="6" key="1">
    <citation type="submission" date="2018-08" db="EMBL/GenBank/DDBJ databases">
        <title>Genome of Lactobacillus sp. HBUAS52074.</title>
        <authorList>
            <person name="Guo Z."/>
            <person name="Zhang Z.D."/>
        </authorList>
    </citation>
    <scope>NUCLEOTIDE SEQUENCE [LARGE SCALE GENOMIC DNA]</scope>
    <source>
        <strain evidence="6">HBUAS52074</strain>
    </source>
</reference>
<name>A0A386PRB0_9LACO</name>
<evidence type="ECO:0000256" key="2">
    <source>
        <dbReference type="ARBA" id="ARBA00023211"/>
    </source>
</evidence>
<evidence type="ECO:0000313" key="6">
    <source>
        <dbReference type="Proteomes" id="UP000267208"/>
    </source>
</evidence>
<dbReference type="Proteomes" id="UP000267208">
    <property type="component" value="Chromosome"/>
</dbReference>
<dbReference type="OrthoDB" id="9779903at2"/>
<dbReference type="InterPro" id="IPR009164">
    <property type="entry name" value="FBPtase_class3"/>
</dbReference>
<accession>A0A386PRB0</accession>
<protein>
    <recommendedName>
        <fullName evidence="4">Fructose-1,6-bisphosphatase class 3</fullName>
        <shortName evidence="4">FBPase class 3</shortName>
        <ecNumber evidence="4">3.1.3.11</ecNumber>
    </recommendedName>
    <alternativeName>
        <fullName evidence="4">D-fructose-1,6-bisphosphate 1-phosphohydrolase class 3</fullName>
    </alternativeName>
</protein>
<comment type="cofactor">
    <cofactor evidence="4">
        <name>Mn(2+)</name>
        <dbReference type="ChEBI" id="CHEBI:29035"/>
    </cofactor>
</comment>